<dbReference type="EMBL" id="CM023487">
    <property type="protein sequence ID" value="KAH6925895.1"/>
    <property type="molecule type" value="Genomic_DNA"/>
</dbReference>
<accession>A0ACB7RUM3</accession>
<sequence>MRRVRRDLPLDRMPWLFCGCTVTEVDAAAAGRLLPAPLEAVLCAECHGTVYHDSHYQGRQHAAQARPATGDGGCTDEATRLGGTELTALCLQRLQEKPRFAALLTPSVAPSHRRSRPQLRLARGTTQMTSVLTT</sequence>
<keyword evidence="2" id="KW-1185">Reference proteome</keyword>
<evidence type="ECO:0000313" key="2">
    <source>
        <dbReference type="Proteomes" id="UP000821845"/>
    </source>
</evidence>
<evidence type="ECO:0000313" key="1">
    <source>
        <dbReference type="EMBL" id="KAH6925895.1"/>
    </source>
</evidence>
<organism evidence="1 2">
    <name type="scientific">Hyalomma asiaticum</name>
    <name type="common">Tick</name>
    <dbReference type="NCBI Taxonomy" id="266040"/>
    <lineage>
        <taxon>Eukaryota</taxon>
        <taxon>Metazoa</taxon>
        <taxon>Ecdysozoa</taxon>
        <taxon>Arthropoda</taxon>
        <taxon>Chelicerata</taxon>
        <taxon>Arachnida</taxon>
        <taxon>Acari</taxon>
        <taxon>Parasitiformes</taxon>
        <taxon>Ixodida</taxon>
        <taxon>Ixodoidea</taxon>
        <taxon>Ixodidae</taxon>
        <taxon>Hyalomminae</taxon>
        <taxon>Hyalomma</taxon>
    </lineage>
</organism>
<protein>
    <submittedName>
        <fullName evidence="1">Uncharacterized protein</fullName>
    </submittedName>
</protein>
<gene>
    <name evidence="1" type="ORF">HPB50_011810</name>
</gene>
<comment type="caution">
    <text evidence="1">The sequence shown here is derived from an EMBL/GenBank/DDBJ whole genome shotgun (WGS) entry which is preliminary data.</text>
</comment>
<name>A0ACB7RUM3_HYAAI</name>
<dbReference type="Proteomes" id="UP000821845">
    <property type="component" value="Chromosome 7"/>
</dbReference>
<reference evidence="1" key="1">
    <citation type="submission" date="2020-05" db="EMBL/GenBank/DDBJ databases">
        <title>Large-scale comparative analyses of tick genomes elucidate their genetic diversity and vector capacities.</title>
        <authorList>
            <person name="Jia N."/>
            <person name="Wang J."/>
            <person name="Shi W."/>
            <person name="Du L."/>
            <person name="Sun Y."/>
            <person name="Zhan W."/>
            <person name="Jiang J."/>
            <person name="Wang Q."/>
            <person name="Zhang B."/>
            <person name="Ji P."/>
            <person name="Sakyi L.B."/>
            <person name="Cui X."/>
            <person name="Yuan T."/>
            <person name="Jiang B."/>
            <person name="Yang W."/>
            <person name="Lam T.T.-Y."/>
            <person name="Chang Q."/>
            <person name="Ding S."/>
            <person name="Wang X."/>
            <person name="Zhu J."/>
            <person name="Ruan X."/>
            <person name="Zhao L."/>
            <person name="Wei J."/>
            <person name="Que T."/>
            <person name="Du C."/>
            <person name="Cheng J."/>
            <person name="Dai P."/>
            <person name="Han X."/>
            <person name="Huang E."/>
            <person name="Gao Y."/>
            <person name="Liu J."/>
            <person name="Shao H."/>
            <person name="Ye R."/>
            <person name="Li L."/>
            <person name="Wei W."/>
            <person name="Wang X."/>
            <person name="Wang C."/>
            <person name="Yang T."/>
            <person name="Huo Q."/>
            <person name="Li W."/>
            <person name="Guo W."/>
            <person name="Chen H."/>
            <person name="Zhou L."/>
            <person name="Ni X."/>
            <person name="Tian J."/>
            <person name="Zhou Y."/>
            <person name="Sheng Y."/>
            <person name="Liu T."/>
            <person name="Pan Y."/>
            <person name="Xia L."/>
            <person name="Li J."/>
            <person name="Zhao F."/>
            <person name="Cao W."/>
        </authorList>
    </citation>
    <scope>NUCLEOTIDE SEQUENCE</scope>
    <source>
        <strain evidence="1">Hyas-2018</strain>
    </source>
</reference>
<proteinExistence type="predicted"/>